<feature type="transmembrane region" description="Helical" evidence="1">
    <location>
        <begin position="240"/>
        <end position="263"/>
    </location>
</feature>
<keyword evidence="1" id="KW-0812">Transmembrane</keyword>
<feature type="chain" id="PRO_5008269390" evidence="2">
    <location>
        <begin position="18"/>
        <end position="311"/>
    </location>
</feature>
<evidence type="ECO:0000256" key="2">
    <source>
        <dbReference type="SAM" id="SignalP"/>
    </source>
</evidence>
<feature type="signal peptide" evidence="2">
    <location>
        <begin position="1"/>
        <end position="17"/>
    </location>
</feature>
<reference evidence="3 4" key="1">
    <citation type="submission" date="2015-09" db="EMBL/GenBank/DDBJ databases">
        <title>Atta colombica WGS genome.</title>
        <authorList>
            <person name="Nygaard S."/>
            <person name="Hu H."/>
            <person name="Boomsma J."/>
            <person name="Zhang G."/>
        </authorList>
    </citation>
    <scope>NUCLEOTIDE SEQUENCE [LARGE SCALE GENOMIC DNA]</scope>
    <source>
        <strain evidence="3">Treedump-2</strain>
        <tissue evidence="3">Whole body</tissue>
    </source>
</reference>
<protein>
    <submittedName>
        <fullName evidence="3">Uncharacterized protein</fullName>
    </submittedName>
</protein>
<organism evidence="3 4">
    <name type="scientific">Atta colombica</name>
    <dbReference type="NCBI Taxonomy" id="520822"/>
    <lineage>
        <taxon>Eukaryota</taxon>
        <taxon>Metazoa</taxon>
        <taxon>Ecdysozoa</taxon>
        <taxon>Arthropoda</taxon>
        <taxon>Hexapoda</taxon>
        <taxon>Insecta</taxon>
        <taxon>Pterygota</taxon>
        <taxon>Neoptera</taxon>
        <taxon>Endopterygota</taxon>
        <taxon>Hymenoptera</taxon>
        <taxon>Apocrita</taxon>
        <taxon>Aculeata</taxon>
        <taxon>Formicoidea</taxon>
        <taxon>Formicidae</taxon>
        <taxon>Myrmicinae</taxon>
        <taxon>Atta</taxon>
    </lineage>
</organism>
<keyword evidence="1" id="KW-1133">Transmembrane helix</keyword>
<evidence type="ECO:0000313" key="3">
    <source>
        <dbReference type="EMBL" id="KYM81859.1"/>
    </source>
</evidence>
<proteinExistence type="predicted"/>
<name>A0A195BCD4_9HYME</name>
<accession>A0A195BCD4</accession>
<gene>
    <name evidence="3" type="ORF">ALC53_07651</name>
</gene>
<evidence type="ECO:0000256" key="1">
    <source>
        <dbReference type="SAM" id="Phobius"/>
    </source>
</evidence>
<keyword evidence="2" id="KW-0732">Signal</keyword>
<evidence type="ECO:0000313" key="4">
    <source>
        <dbReference type="Proteomes" id="UP000078540"/>
    </source>
</evidence>
<keyword evidence="1" id="KW-0472">Membrane</keyword>
<dbReference type="AlphaFoldDB" id="A0A195BCD4"/>
<dbReference type="EMBL" id="KQ976528">
    <property type="protein sequence ID" value="KYM81859.1"/>
    <property type="molecule type" value="Genomic_DNA"/>
</dbReference>
<dbReference type="Proteomes" id="UP000078540">
    <property type="component" value="Unassembled WGS sequence"/>
</dbReference>
<dbReference type="STRING" id="520822.A0A195BCD4"/>
<sequence length="311" mass="35525">MEIFASLVLLVTELTLGDVNNRDIAVVSPDILNLKDPCNLCENTLTDFPNVCVNCVYIKSCCQRGCRFFNLINSHYKWEEDHLNGTRNACEACMWHLCKIAFVLFVTACSEAYINPNDRCICNIGCNFMAKQRVSDLLPLLTIATCMEKSVDILPTPPDIPENDILTDPGLRKELLPRWWDANGFKLPQTHIKTIPMDIRTMDYTQASDCSGESKQPASTSKSKTFQRAMKFSFVEYLCFNYIIIASACPFVATIGVAILSYYKKVQTLYKYKFYKNINFSKDIILFMPNEVMMYKISPPKRHDELSSRSI</sequence>
<keyword evidence="4" id="KW-1185">Reference proteome</keyword>